<evidence type="ECO:0000256" key="1">
    <source>
        <dbReference type="SAM" id="MobiDB-lite"/>
    </source>
</evidence>
<dbReference type="AlphaFoldDB" id="V2WN87"/>
<feature type="region of interest" description="Disordered" evidence="1">
    <location>
        <begin position="75"/>
        <end position="101"/>
    </location>
</feature>
<dbReference type="HOGENOM" id="CLU_2184633_0_0_1"/>
<organism evidence="2 3">
    <name type="scientific">Moniliophthora roreri (strain MCA 2997)</name>
    <name type="common">Cocoa frosty pod rot fungus</name>
    <name type="synonym">Crinipellis roreri</name>
    <dbReference type="NCBI Taxonomy" id="1381753"/>
    <lineage>
        <taxon>Eukaryota</taxon>
        <taxon>Fungi</taxon>
        <taxon>Dikarya</taxon>
        <taxon>Basidiomycota</taxon>
        <taxon>Agaricomycotina</taxon>
        <taxon>Agaricomycetes</taxon>
        <taxon>Agaricomycetidae</taxon>
        <taxon>Agaricales</taxon>
        <taxon>Marasmiineae</taxon>
        <taxon>Marasmiaceae</taxon>
        <taxon>Moniliophthora</taxon>
    </lineage>
</organism>
<proteinExistence type="predicted"/>
<comment type="caution">
    <text evidence="2">The sequence shown here is derived from an EMBL/GenBank/DDBJ whole genome shotgun (WGS) entry which is preliminary data.</text>
</comment>
<dbReference type="Proteomes" id="UP000017559">
    <property type="component" value="Unassembled WGS sequence"/>
</dbReference>
<protein>
    <submittedName>
        <fullName evidence="2">Uncharacterized protein</fullName>
    </submittedName>
</protein>
<evidence type="ECO:0000313" key="2">
    <source>
        <dbReference type="EMBL" id="ESK81650.1"/>
    </source>
</evidence>
<accession>V2WN87</accession>
<keyword evidence="3" id="KW-1185">Reference proteome</keyword>
<dbReference type="KEGG" id="mrr:Moror_3241"/>
<evidence type="ECO:0000313" key="3">
    <source>
        <dbReference type="Proteomes" id="UP000017559"/>
    </source>
</evidence>
<gene>
    <name evidence="2" type="ORF">Moror_3241</name>
</gene>
<dbReference type="EMBL" id="AWSO01002326">
    <property type="protein sequence ID" value="ESK81650.1"/>
    <property type="molecule type" value="Genomic_DNA"/>
</dbReference>
<sequence>MSQSYVFTNLCPTAAQLLYLLNNTSYREHIIAATQSDILVDHLLTDYQFLQQQHNHFQTTGFVIPGQLTVLMPYHPTPARDEAPSRGGLEYPPQCPSKALEDYELIEDP</sequence>
<name>V2WN87_MONRO</name>
<reference evidence="2 3" key="1">
    <citation type="journal article" date="2014" name="BMC Genomics">
        <title>Genome and secretome analysis of the hemibiotrophic fungal pathogen, Moniliophthora roreri, which causes frosty pod rot disease of cacao: mechanisms of the biotrophic and necrotrophic phases.</title>
        <authorList>
            <person name="Meinhardt L.W."/>
            <person name="Costa G.G.L."/>
            <person name="Thomazella D.P.T."/>
            <person name="Teixeira P.J.P.L."/>
            <person name="Carazzolle M.F."/>
            <person name="Schuster S.C."/>
            <person name="Carlson J.E."/>
            <person name="Guiltinan M.J."/>
            <person name="Mieczkowski P."/>
            <person name="Farmer A."/>
            <person name="Ramaraj T."/>
            <person name="Crozier J."/>
            <person name="Davis R.E."/>
            <person name="Shao J."/>
            <person name="Melnick R.L."/>
            <person name="Pereira G.A.G."/>
            <person name="Bailey B.A."/>
        </authorList>
    </citation>
    <scope>NUCLEOTIDE SEQUENCE [LARGE SCALE GENOMIC DNA]</scope>
    <source>
        <strain evidence="2 3">MCA 2997</strain>
    </source>
</reference>